<protein>
    <submittedName>
        <fullName evidence="1">Uncharacterized protein</fullName>
    </submittedName>
</protein>
<evidence type="ECO:0000313" key="1">
    <source>
        <dbReference type="EMBL" id="OTG27942.1"/>
    </source>
</evidence>
<evidence type="ECO:0000313" key="2">
    <source>
        <dbReference type="Proteomes" id="UP000215914"/>
    </source>
</evidence>
<accession>A0A251UYX8</accession>
<proteinExistence type="predicted"/>
<dbReference type="Proteomes" id="UP000215914">
    <property type="component" value="Chromosome 4"/>
</dbReference>
<keyword evidence="2" id="KW-1185">Reference proteome</keyword>
<reference evidence="2" key="1">
    <citation type="journal article" date="2017" name="Nature">
        <title>The sunflower genome provides insights into oil metabolism, flowering and Asterid evolution.</title>
        <authorList>
            <person name="Badouin H."/>
            <person name="Gouzy J."/>
            <person name="Grassa C.J."/>
            <person name="Murat F."/>
            <person name="Staton S.E."/>
            <person name="Cottret L."/>
            <person name="Lelandais-Briere C."/>
            <person name="Owens G.L."/>
            <person name="Carrere S."/>
            <person name="Mayjonade B."/>
            <person name="Legrand L."/>
            <person name="Gill N."/>
            <person name="Kane N.C."/>
            <person name="Bowers J.E."/>
            <person name="Hubner S."/>
            <person name="Bellec A."/>
            <person name="Berard A."/>
            <person name="Berges H."/>
            <person name="Blanchet N."/>
            <person name="Boniface M.C."/>
            <person name="Brunel D."/>
            <person name="Catrice O."/>
            <person name="Chaidir N."/>
            <person name="Claudel C."/>
            <person name="Donnadieu C."/>
            <person name="Faraut T."/>
            <person name="Fievet G."/>
            <person name="Helmstetter N."/>
            <person name="King M."/>
            <person name="Knapp S.J."/>
            <person name="Lai Z."/>
            <person name="Le Paslier M.C."/>
            <person name="Lippi Y."/>
            <person name="Lorenzon L."/>
            <person name="Mandel J.R."/>
            <person name="Marage G."/>
            <person name="Marchand G."/>
            <person name="Marquand E."/>
            <person name="Bret-Mestries E."/>
            <person name="Morien E."/>
            <person name="Nambeesan S."/>
            <person name="Nguyen T."/>
            <person name="Pegot-Espagnet P."/>
            <person name="Pouilly N."/>
            <person name="Raftis F."/>
            <person name="Sallet E."/>
            <person name="Schiex T."/>
            <person name="Thomas J."/>
            <person name="Vandecasteele C."/>
            <person name="Vares D."/>
            <person name="Vear F."/>
            <person name="Vautrin S."/>
            <person name="Crespi M."/>
            <person name="Mangin B."/>
            <person name="Burke J.M."/>
            <person name="Salse J."/>
            <person name="Munos S."/>
            <person name="Vincourt P."/>
            <person name="Rieseberg L.H."/>
            <person name="Langlade N.B."/>
        </authorList>
    </citation>
    <scope>NUCLEOTIDE SEQUENCE [LARGE SCALE GENOMIC DNA]</scope>
    <source>
        <strain evidence="2">cv. SF193</strain>
    </source>
</reference>
<dbReference type="AlphaFoldDB" id="A0A251UYX8"/>
<name>A0A251UYX8_HELAN</name>
<gene>
    <name evidence="1" type="ORF">HannXRQ_Chr04g0105611</name>
</gene>
<dbReference type="InParanoid" id="A0A251UYX8"/>
<sequence>MFSIQTYSEFIEDISQIIKSYLKLEPRLKRSLKPIKLLCLMRFWIMCNIYRCKSRFGG</sequence>
<organism evidence="1 2">
    <name type="scientific">Helianthus annuus</name>
    <name type="common">Common sunflower</name>
    <dbReference type="NCBI Taxonomy" id="4232"/>
    <lineage>
        <taxon>Eukaryota</taxon>
        <taxon>Viridiplantae</taxon>
        <taxon>Streptophyta</taxon>
        <taxon>Embryophyta</taxon>
        <taxon>Tracheophyta</taxon>
        <taxon>Spermatophyta</taxon>
        <taxon>Magnoliopsida</taxon>
        <taxon>eudicotyledons</taxon>
        <taxon>Gunneridae</taxon>
        <taxon>Pentapetalae</taxon>
        <taxon>asterids</taxon>
        <taxon>campanulids</taxon>
        <taxon>Asterales</taxon>
        <taxon>Asteraceae</taxon>
        <taxon>Asteroideae</taxon>
        <taxon>Heliantheae alliance</taxon>
        <taxon>Heliantheae</taxon>
        <taxon>Helianthus</taxon>
    </lineage>
</organism>
<dbReference type="EMBL" id="CM007893">
    <property type="protein sequence ID" value="OTG27942.1"/>
    <property type="molecule type" value="Genomic_DNA"/>
</dbReference>